<dbReference type="EMBL" id="BK015224">
    <property type="protein sequence ID" value="DAD96820.1"/>
    <property type="molecule type" value="Genomic_DNA"/>
</dbReference>
<accession>A0A8S5NR02</accession>
<name>A0A8S5NR02_9CAUD</name>
<proteinExistence type="predicted"/>
<sequence>MENLGKFSVSNVVDSAPSDSLGVVLAPNGGSYSLVATSSTGGGQGGNVPKLGESDSSWQEITGTKGIWVYRRYNGVLFIKPKGAYSSVSGLALGETQILQIPQPYRDGLETAAASIVHTATKKADGSAIMVNQFGQLSITSATANGSYTIPTLAIPYSNIG</sequence>
<protein>
    <submittedName>
        <fullName evidence="1">Uncharacterized protein</fullName>
    </submittedName>
</protein>
<evidence type="ECO:0000313" key="1">
    <source>
        <dbReference type="EMBL" id="DAD96820.1"/>
    </source>
</evidence>
<reference evidence="1" key="1">
    <citation type="journal article" date="2021" name="Proc. Natl. Acad. Sci. U.S.A.">
        <title>A Catalog of Tens of Thousands of Viruses from Human Metagenomes Reveals Hidden Associations with Chronic Diseases.</title>
        <authorList>
            <person name="Tisza M.J."/>
            <person name="Buck C.B."/>
        </authorList>
    </citation>
    <scope>NUCLEOTIDE SEQUENCE</scope>
    <source>
        <strain evidence="1">CtdDI2</strain>
    </source>
</reference>
<organism evidence="1">
    <name type="scientific">Podoviridae sp. ctdDI2</name>
    <dbReference type="NCBI Taxonomy" id="2826567"/>
    <lineage>
        <taxon>Viruses</taxon>
        <taxon>Duplodnaviria</taxon>
        <taxon>Heunggongvirae</taxon>
        <taxon>Uroviricota</taxon>
        <taxon>Caudoviricetes</taxon>
    </lineage>
</organism>